<gene>
    <name evidence="2" type="ORF">PHYBOEH_003778</name>
</gene>
<evidence type="ECO:0000313" key="2">
    <source>
        <dbReference type="EMBL" id="KAG7395419.1"/>
    </source>
</evidence>
<dbReference type="AlphaFoldDB" id="A0A8T1WUF4"/>
<organism evidence="2 3">
    <name type="scientific">Phytophthora boehmeriae</name>
    <dbReference type="NCBI Taxonomy" id="109152"/>
    <lineage>
        <taxon>Eukaryota</taxon>
        <taxon>Sar</taxon>
        <taxon>Stramenopiles</taxon>
        <taxon>Oomycota</taxon>
        <taxon>Peronosporomycetes</taxon>
        <taxon>Peronosporales</taxon>
        <taxon>Peronosporaceae</taxon>
        <taxon>Phytophthora</taxon>
    </lineage>
</organism>
<proteinExistence type="predicted"/>
<evidence type="ECO:0000313" key="3">
    <source>
        <dbReference type="Proteomes" id="UP000693981"/>
    </source>
</evidence>
<evidence type="ECO:0000256" key="1">
    <source>
        <dbReference type="SAM" id="MobiDB-lite"/>
    </source>
</evidence>
<feature type="region of interest" description="Disordered" evidence="1">
    <location>
        <begin position="44"/>
        <end position="99"/>
    </location>
</feature>
<feature type="region of interest" description="Disordered" evidence="1">
    <location>
        <begin position="1"/>
        <end position="20"/>
    </location>
</feature>
<comment type="caution">
    <text evidence="2">The sequence shown here is derived from an EMBL/GenBank/DDBJ whole genome shotgun (WGS) entry which is preliminary data.</text>
</comment>
<protein>
    <submittedName>
        <fullName evidence="2">Uncharacterized protein</fullName>
    </submittedName>
</protein>
<dbReference type="EMBL" id="JAGDFL010000208">
    <property type="protein sequence ID" value="KAG7395419.1"/>
    <property type="molecule type" value="Genomic_DNA"/>
</dbReference>
<sequence>MQEIEDAMHHLQQGKSTGQNASLMGMINSTLQLHQEEAQQLEKVGAGMAVKASAEVEGDRAKQSAANSGLKRKREEDILNSSSSEEASSSSDDKEDPMEADLEQALNSAKALAADTKKQKTTQDIAIESGKAKDDVESQAVLAGVRQCLDVISKVKVQKGKVKDKKAWGQALRDLKRFMKRLHGRGASGTDKLLVEVICQAIEAAAVIFEKLGKATDLGIKLFAVALSEVCSKNTVLKTKSAR</sequence>
<accession>A0A8T1WUF4</accession>
<name>A0A8T1WUF4_9STRA</name>
<reference evidence="2" key="1">
    <citation type="submission" date="2021-02" db="EMBL/GenBank/DDBJ databases">
        <authorList>
            <person name="Palmer J.M."/>
        </authorList>
    </citation>
    <scope>NUCLEOTIDE SEQUENCE</scope>
    <source>
        <strain evidence="2">SCRP23</strain>
    </source>
</reference>
<feature type="compositionally biased region" description="Low complexity" evidence="1">
    <location>
        <begin position="81"/>
        <end position="90"/>
    </location>
</feature>
<keyword evidence="3" id="KW-1185">Reference proteome</keyword>
<dbReference type="Proteomes" id="UP000693981">
    <property type="component" value="Unassembled WGS sequence"/>
</dbReference>